<dbReference type="Proteomes" id="UP001162162">
    <property type="component" value="Unassembled WGS sequence"/>
</dbReference>
<comment type="caution">
    <text evidence="4">The sequence shown here is derived from an EMBL/GenBank/DDBJ whole genome shotgun (WGS) entry which is preliminary data.</text>
</comment>
<dbReference type="AlphaFoldDB" id="A0AAV8YL54"/>
<dbReference type="PANTHER" id="PTHR43333:SF1">
    <property type="entry name" value="D-ISOMER SPECIFIC 2-HYDROXYACID DEHYDROGENASE NAD-BINDING DOMAIN-CONTAINING PROTEIN"/>
    <property type="match status" value="1"/>
</dbReference>
<dbReference type="GO" id="GO:0016491">
    <property type="term" value="F:oxidoreductase activity"/>
    <property type="evidence" value="ECO:0007669"/>
    <property type="project" value="UniProtKB-KW"/>
</dbReference>
<evidence type="ECO:0000313" key="4">
    <source>
        <dbReference type="EMBL" id="KAJ8951894.1"/>
    </source>
</evidence>
<keyword evidence="5" id="KW-1185">Reference proteome</keyword>
<dbReference type="Gene3D" id="3.40.50.720">
    <property type="entry name" value="NAD(P)-binding Rossmann-like Domain"/>
    <property type="match status" value="3"/>
</dbReference>
<name>A0AAV8YL54_9CUCU</name>
<protein>
    <recommendedName>
        <fullName evidence="3">D-isomer specific 2-hydroxyacid dehydrogenase NAD-binding domain-containing protein</fullName>
    </recommendedName>
</protein>
<sequence>MKMSSIVSVASRFPNICRELQKILPSVSFHQVDDIEKDEQFFKSNVIVGDYHLLGPHIYNLTNARWIQGTMAGIDALLTHIKPDQPPPFPISRFSGKHFGHLIGEYVVANIINHERNMFEVKENQRKQQWIVEGKNKEPQILICEDFEFYGSSNFGYGRRSAIDLKKHRHISRYFNKDGLIVFLQSCDYIVNILPSTMETRGLLNGNVLENCKGRGVVFINVGRGSIISEETLVKAVNEEWLSGAILDVFEREPLREESPLWKMPNVSIHFSSCLRSVSKAKDIAEQFKENLQLFQQNLPIPMTTRVFQGLLEMCVVVRIKLIFTLYS</sequence>
<dbReference type="SUPFAM" id="SSF51735">
    <property type="entry name" value="NAD(P)-binding Rossmann-fold domains"/>
    <property type="match status" value="1"/>
</dbReference>
<evidence type="ECO:0000256" key="2">
    <source>
        <dbReference type="ARBA" id="ARBA00023027"/>
    </source>
</evidence>
<evidence type="ECO:0000259" key="3">
    <source>
        <dbReference type="Pfam" id="PF02826"/>
    </source>
</evidence>
<dbReference type="GO" id="GO:0051287">
    <property type="term" value="F:NAD binding"/>
    <property type="evidence" value="ECO:0007669"/>
    <property type="project" value="InterPro"/>
</dbReference>
<proteinExistence type="predicted"/>
<evidence type="ECO:0000313" key="5">
    <source>
        <dbReference type="Proteomes" id="UP001162162"/>
    </source>
</evidence>
<evidence type="ECO:0000256" key="1">
    <source>
        <dbReference type="ARBA" id="ARBA00023002"/>
    </source>
</evidence>
<keyword evidence="1" id="KW-0560">Oxidoreductase</keyword>
<keyword evidence="2" id="KW-0520">NAD</keyword>
<gene>
    <name evidence="4" type="ORF">NQ318_019872</name>
</gene>
<dbReference type="EMBL" id="JAPWTK010000078">
    <property type="protein sequence ID" value="KAJ8951894.1"/>
    <property type="molecule type" value="Genomic_DNA"/>
</dbReference>
<dbReference type="InterPro" id="IPR006140">
    <property type="entry name" value="D-isomer_DH_NAD-bd"/>
</dbReference>
<dbReference type="InterPro" id="IPR036291">
    <property type="entry name" value="NAD(P)-bd_dom_sf"/>
</dbReference>
<reference evidence="4" key="1">
    <citation type="journal article" date="2023" name="Insect Mol. Biol.">
        <title>Genome sequencing provides insights into the evolution of gene families encoding plant cell wall-degrading enzymes in longhorned beetles.</title>
        <authorList>
            <person name="Shin N.R."/>
            <person name="Okamura Y."/>
            <person name="Kirsch R."/>
            <person name="Pauchet Y."/>
        </authorList>
    </citation>
    <scope>NUCLEOTIDE SEQUENCE</scope>
    <source>
        <strain evidence="4">AMC_N1</strain>
    </source>
</reference>
<organism evidence="4 5">
    <name type="scientific">Aromia moschata</name>
    <dbReference type="NCBI Taxonomy" id="1265417"/>
    <lineage>
        <taxon>Eukaryota</taxon>
        <taxon>Metazoa</taxon>
        <taxon>Ecdysozoa</taxon>
        <taxon>Arthropoda</taxon>
        <taxon>Hexapoda</taxon>
        <taxon>Insecta</taxon>
        <taxon>Pterygota</taxon>
        <taxon>Neoptera</taxon>
        <taxon>Endopterygota</taxon>
        <taxon>Coleoptera</taxon>
        <taxon>Polyphaga</taxon>
        <taxon>Cucujiformia</taxon>
        <taxon>Chrysomeloidea</taxon>
        <taxon>Cerambycidae</taxon>
        <taxon>Cerambycinae</taxon>
        <taxon>Callichromatini</taxon>
        <taxon>Aromia</taxon>
    </lineage>
</organism>
<feature type="domain" description="D-isomer specific 2-hydroxyacid dehydrogenase NAD-binding" evidence="3">
    <location>
        <begin position="174"/>
        <end position="269"/>
    </location>
</feature>
<dbReference type="PANTHER" id="PTHR43333">
    <property type="entry name" value="2-HACID_DH_C DOMAIN-CONTAINING PROTEIN"/>
    <property type="match status" value="1"/>
</dbReference>
<dbReference type="Pfam" id="PF02826">
    <property type="entry name" value="2-Hacid_dh_C"/>
    <property type="match status" value="1"/>
</dbReference>
<accession>A0AAV8YL54</accession>